<dbReference type="Proteomes" id="UP001334005">
    <property type="component" value="Unassembled WGS sequence"/>
</dbReference>
<reference evidence="1 2" key="1">
    <citation type="submission" date="2024-03" db="EMBL/GenBank/DDBJ databases">
        <title>Two novel Raoultella species associated with bleeding cankers of broadleaf hosts, Raoultella scottia sp. nov. and Raoultella lignicola sp. nov.</title>
        <authorList>
            <person name="Brady C.L."/>
        </authorList>
    </citation>
    <scope>NUCLEOTIDE SEQUENCE [LARGE SCALE GENOMIC DNA]</scope>
    <source>
        <strain evidence="1 2">BAC 10a-01-01</strain>
    </source>
</reference>
<protein>
    <submittedName>
        <fullName evidence="1">Uncharacterized protein</fullName>
    </submittedName>
</protein>
<sequence>MGKHTLWIIGLAGYFVMRLSAATDNTGIKNILSEAEGLNREE</sequence>
<gene>
    <name evidence="1" type="ORF">QFI66_006445</name>
</gene>
<dbReference type="RefSeq" id="WP_255430867.1">
    <property type="nucleotide sequence ID" value="NZ_JARXNH020000050.1"/>
</dbReference>
<accession>A0ABU8Z3Q3</accession>
<dbReference type="EMBL" id="JARXNH020000050">
    <property type="protein sequence ID" value="MEK0247758.1"/>
    <property type="molecule type" value="Genomic_DNA"/>
</dbReference>
<evidence type="ECO:0000313" key="2">
    <source>
        <dbReference type="Proteomes" id="UP001334005"/>
    </source>
</evidence>
<name>A0ABU8Z3Q3_9ENTR</name>
<proteinExistence type="predicted"/>
<keyword evidence="2" id="KW-1185">Reference proteome</keyword>
<organism evidence="1 2">
    <name type="scientific">Raoultella scottii</name>
    <dbReference type="NCBI Taxonomy" id="3040937"/>
    <lineage>
        <taxon>Bacteria</taxon>
        <taxon>Pseudomonadati</taxon>
        <taxon>Pseudomonadota</taxon>
        <taxon>Gammaproteobacteria</taxon>
        <taxon>Enterobacterales</taxon>
        <taxon>Enterobacteriaceae</taxon>
        <taxon>Klebsiella/Raoultella group</taxon>
        <taxon>Raoultella</taxon>
    </lineage>
</organism>
<comment type="caution">
    <text evidence="1">The sequence shown here is derived from an EMBL/GenBank/DDBJ whole genome shotgun (WGS) entry which is preliminary data.</text>
</comment>
<evidence type="ECO:0000313" key="1">
    <source>
        <dbReference type="EMBL" id="MEK0247758.1"/>
    </source>
</evidence>